<dbReference type="InterPro" id="IPR002909">
    <property type="entry name" value="IPT_dom"/>
</dbReference>
<dbReference type="PROSITE" id="PS51166">
    <property type="entry name" value="CBM20"/>
    <property type="match status" value="1"/>
</dbReference>
<dbReference type="SMART" id="SM00642">
    <property type="entry name" value="Aamy"/>
    <property type="match status" value="1"/>
</dbReference>
<dbReference type="PANTHER" id="PTHR10357">
    <property type="entry name" value="ALPHA-AMYLASE FAMILY MEMBER"/>
    <property type="match status" value="1"/>
</dbReference>
<proteinExistence type="inferred from homology"/>
<keyword evidence="14" id="KW-0328">Glycosyltransferase</keyword>
<evidence type="ECO:0000256" key="11">
    <source>
        <dbReference type="RuleBase" id="RU003615"/>
    </source>
</evidence>
<comment type="cofactor">
    <cofactor evidence="2">
        <name>Ca(2+)</name>
        <dbReference type="ChEBI" id="CHEBI:29108"/>
    </cofactor>
</comment>
<dbReference type="SUPFAM" id="SSF49452">
    <property type="entry name" value="Starch-binding domain-like"/>
    <property type="match status" value="1"/>
</dbReference>
<keyword evidence="14" id="KW-0808">Transferase</keyword>
<evidence type="ECO:0000313" key="15">
    <source>
        <dbReference type="Proteomes" id="UP000234789"/>
    </source>
</evidence>
<dbReference type="PANTHER" id="PTHR10357:SF215">
    <property type="entry name" value="ALPHA-AMYLASE 1"/>
    <property type="match status" value="1"/>
</dbReference>
<evidence type="ECO:0000256" key="4">
    <source>
        <dbReference type="ARBA" id="ARBA00012542"/>
    </source>
</evidence>
<dbReference type="Pfam" id="PF00128">
    <property type="entry name" value="Alpha-amylase"/>
    <property type="match status" value="1"/>
</dbReference>
<keyword evidence="14" id="KW-0378">Hydrolase</keyword>
<dbReference type="SUPFAM" id="SSF51011">
    <property type="entry name" value="Glycosyl hydrolase domain"/>
    <property type="match status" value="1"/>
</dbReference>
<keyword evidence="8" id="KW-0106">Calcium</keyword>
<dbReference type="InterPro" id="IPR013784">
    <property type="entry name" value="Carb-bd-like_fold"/>
</dbReference>
<dbReference type="GO" id="GO:2001070">
    <property type="term" value="F:starch binding"/>
    <property type="evidence" value="ECO:0007669"/>
    <property type="project" value="InterPro"/>
</dbReference>
<dbReference type="SUPFAM" id="SSF81296">
    <property type="entry name" value="E set domains"/>
    <property type="match status" value="1"/>
</dbReference>
<dbReference type="InterPro" id="IPR013780">
    <property type="entry name" value="Glyco_hydro_b"/>
</dbReference>
<reference evidence="14 15" key="1">
    <citation type="submission" date="2017-05" db="EMBL/GenBank/DDBJ databases">
        <title>Functional genome analysis of Paenibacillus pasadenensis strain R16: insights on endophytic life style and antifungal activity.</title>
        <authorList>
            <person name="Passera A."/>
            <person name="Marcolungo L."/>
            <person name="Casati P."/>
            <person name="Brasca M."/>
            <person name="Quaglino F."/>
            <person name="Delledonne M."/>
        </authorList>
    </citation>
    <scope>NUCLEOTIDE SEQUENCE [LARGE SCALE GENOMIC DNA]</scope>
    <source>
        <strain evidence="14 15">R16</strain>
    </source>
</reference>
<dbReference type="FunFam" id="2.60.40.10:FF:000552">
    <property type="entry name" value="Related to glucoamylase"/>
    <property type="match status" value="1"/>
</dbReference>
<dbReference type="EMBL" id="NFEZ01000004">
    <property type="protein sequence ID" value="PLT46306.1"/>
    <property type="molecule type" value="Genomic_DNA"/>
</dbReference>
<dbReference type="InterPro" id="IPR013783">
    <property type="entry name" value="Ig-like_fold"/>
</dbReference>
<evidence type="ECO:0000256" key="7">
    <source>
        <dbReference type="ARBA" id="ARBA00022729"/>
    </source>
</evidence>
<comment type="catalytic activity">
    <reaction evidence="1">
        <text>Cyclizes part of a (1-&gt;4)-alpha-D-glucan chain by formation of a (1-&gt;4)-alpha-D-glucosidic bond.</text>
        <dbReference type="EC" id="2.4.1.19"/>
    </reaction>
</comment>
<protein>
    <recommendedName>
        <fullName evidence="5">Cyclomaltodextrin glucanotransferase</fullName>
        <ecNumber evidence="4">2.4.1.19</ecNumber>
    </recommendedName>
    <alternativeName>
        <fullName evidence="10">Cyclodextrin-glycosyltransferase</fullName>
    </alternativeName>
</protein>
<feature type="signal peptide" evidence="12">
    <location>
        <begin position="1"/>
        <end position="22"/>
    </location>
</feature>
<feature type="chain" id="PRO_5038634133" description="Cyclomaltodextrin glucanotransferase" evidence="12">
    <location>
        <begin position="23"/>
        <end position="760"/>
    </location>
</feature>
<evidence type="ECO:0000256" key="8">
    <source>
        <dbReference type="ARBA" id="ARBA00022837"/>
    </source>
</evidence>
<evidence type="ECO:0000256" key="9">
    <source>
        <dbReference type="ARBA" id="ARBA00023157"/>
    </source>
</evidence>
<keyword evidence="15" id="KW-1185">Reference proteome</keyword>
<evidence type="ECO:0000259" key="13">
    <source>
        <dbReference type="PROSITE" id="PS51166"/>
    </source>
</evidence>
<dbReference type="Gene3D" id="2.60.40.10">
    <property type="entry name" value="Immunoglobulins"/>
    <property type="match status" value="2"/>
</dbReference>
<dbReference type="GO" id="GO:0043895">
    <property type="term" value="F:cyclomaltodextrin glucanotransferase activity"/>
    <property type="evidence" value="ECO:0007669"/>
    <property type="project" value="UniProtKB-EC"/>
</dbReference>
<dbReference type="InterPro" id="IPR006046">
    <property type="entry name" value="Alpha_amylase"/>
</dbReference>
<dbReference type="Pfam" id="PF01833">
    <property type="entry name" value="TIG"/>
    <property type="match status" value="1"/>
</dbReference>
<gene>
    <name evidence="14" type="ORF">B8V81_4737</name>
</gene>
<evidence type="ECO:0000256" key="12">
    <source>
        <dbReference type="SAM" id="SignalP"/>
    </source>
</evidence>
<keyword evidence="9" id="KW-1015">Disulfide bond</keyword>
<dbReference type="CDD" id="cd11320">
    <property type="entry name" value="AmyAc_AmyMalt_CGTase_like"/>
    <property type="match status" value="1"/>
</dbReference>
<keyword evidence="6" id="KW-0479">Metal-binding</keyword>
<accession>A0A2N5N7G9</accession>
<evidence type="ECO:0000256" key="1">
    <source>
        <dbReference type="ARBA" id="ARBA00000390"/>
    </source>
</evidence>
<evidence type="ECO:0000256" key="6">
    <source>
        <dbReference type="ARBA" id="ARBA00022723"/>
    </source>
</evidence>
<dbReference type="AlphaFoldDB" id="A0A2N5N7G9"/>
<dbReference type="SMART" id="SM01065">
    <property type="entry name" value="CBM_2"/>
    <property type="match status" value="1"/>
</dbReference>
<dbReference type="GO" id="GO:0004556">
    <property type="term" value="F:alpha-amylase activity"/>
    <property type="evidence" value="ECO:0007669"/>
    <property type="project" value="InterPro"/>
</dbReference>
<dbReference type="PRINTS" id="PR00110">
    <property type="entry name" value="ALPHAAMYLASE"/>
</dbReference>
<evidence type="ECO:0000256" key="3">
    <source>
        <dbReference type="ARBA" id="ARBA00008061"/>
    </source>
</evidence>
<dbReference type="CDD" id="cd05467">
    <property type="entry name" value="CBM20"/>
    <property type="match status" value="1"/>
</dbReference>
<dbReference type="GO" id="GO:0046872">
    <property type="term" value="F:metal ion binding"/>
    <property type="evidence" value="ECO:0007669"/>
    <property type="project" value="UniProtKB-KW"/>
</dbReference>
<evidence type="ECO:0000313" key="14">
    <source>
        <dbReference type="EMBL" id="PLT46306.1"/>
    </source>
</evidence>
<evidence type="ECO:0000256" key="5">
    <source>
        <dbReference type="ARBA" id="ARBA00019944"/>
    </source>
</evidence>
<dbReference type="RefSeq" id="WP_101809278.1">
    <property type="nucleotide sequence ID" value="NZ_NFEZ01000004.1"/>
</dbReference>
<keyword evidence="14" id="KW-0326">Glycosidase</keyword>
<dbReference type="GO" id="GO:0005975">
    <property type="term" value="P:carbohydrate metabolic process"/>
    <property type="evidence" value="ECO:0007669"/>
    <property type="project" value="InterPro"/>
</dbReference>
<dbReference type="InterPro" id="IPR031319">
    <property type="entry name" value="A-amylase_C"/>
</dbReference>
<comment type="similarity">
    <text evidence="3 11">Belongs to the glycosyl hydrolase 13 family.</text>
</comment>
<dbReference type="InterPro" id="IPR006047">
    <property type="entry name" value="GH13_cat_dom"/>
</dbReference>
<dbReference type="Pfam" id="PF00686">
    <property type="entry name" value="CBM_20"/>
    <property type="match status" value="1"/>
</dbReference>
<name>A0A2N5N7G9_9BACL</name>
<organism evidence="14 15">
    <name type="scientific">Paenibacillus pasadenensis</name>
    <dbReference type="NCBI Taxonomy" id="217090"/>
    <lineage>
        <taxon>Bacteria</taxon>
        <taxon>Bacillati</taxon>
        <taxon>Bacillota</taxon>
        <taxon>Bacilli</taxon>
        <taxon>Bacillales</taxon>
        <taxon>Paenibacillaceae</taxon>
        <taxon>Paenibacillus</taxon>
    </lineage>
</organism>
<dbReference type="EC" id="2.4.1.19" evidence="4"/>
<feature type="domain" description="CBM20" evidence="13">
    <location>
        <begin position="658"/>
        <end position="760"/>
    </location>
</feature>
<keyword evidence="7 12" id="KW-0732">Signal</keyword>
<dbReference type="SMART" id="SM00632">
    <property type="entry name" value="Aamy_C"/>
    <property type="match status" value="1"/>
</dbReference>
<evidence type="ECO:0000256" key="10">
    <source>
        <dbReference type="ARBA" id="ARBA00032019"/>
    </source>
</evidence>
<dbReference type="Gene3D" id="2.60.40.1180">
    <property type="entry name" value="Golgi alpha-mannosidase II"/>
    <property type="match status" value="1"/>
</dbReference>
<dbReference type="SUPFAM" id="SSF51445">
    <property type="entry name" value="(Trans)glycosidases"/>
    <property type="match status" value="1"/>
</dbReference>
<dbReference type="InterPro" id="IPR017853">
    <property type="entry name" value="GH"/>
</dbReference>
<dbReference type="Proteomes" id="UP000234789">
    <property type="component" value="Unassembled WGS sequence"/>
</dbReference>
<dbReference type="Gene3D" id="3.20.20.80">
    <property type="entry name" value="Glycosidases"/>
    <property type="match status" value="1"/>
</dbReference>
<dbReference type="InterPro" id="IPR014756">
    <property type="entry name" value="Ig_E-set"/>
</dbReference>
<comment type="caution">
    <text evidence="14">The sequence shown here is derived from an EMBL/GenBank/DDBJ whole genome shotgun (WGS) entry which is preliminary data.</text>
</comment>
<evidence type="ECO:0000256" key="2">
    <source>
        <dbReference type="ARBA" id="ARBA00001913"/>
    </source>
</evidence>
<dbReference type="InterPro" id="IPR002044">
    <property type="entry name" value="CBM20"/>
</dbReference>
<sequence>MKVWKKLTIAVLAGGLLLPSGAIHPPKAEALTASGALSPVTPKDTVYQIITDRFVDGDTSNNKPAGFDPTLFDDANGDGRGDGNDLKLYQGGDWKGIIDKIPYLKNMGVTAVWISAPYSNRDTAINDYQAGGAINRWTSFHGYHVRNYFATNKHFGLMKDFEGLRDALHAQGIKLVIDFVTNHTSRWQNPTSGYSAEDGKLYEPDKNAAGAYQFNAAGDLLDANGDGKTDNLLADPHNDVNGWFHGLGDRGADSSRYGFRHKDLGSLADFSQENSAVIAHLEKAATFWKSKGVDGFRHDATLHMNPAFTKGLKDAIDSASGGPMTHFGEFFISRPDPKYDEYRTFPDRTGVNNLDFEYFRASTNAFGNFSETMSSFGNMLLTTSADYTYENQAVTFLDNHDVTRFRYIQPNDKPYHAALATLMTSRGTPNIYYGTEQYLSSADSSDIAGRVFMEKAASFNQNSTAYKVIKSLSALRQSNEAVAYGTTSVLYSTNDVLVYQRQFYDKQVVVAVNRQPNSSFVVPAINTTLPAGTYADTLGGLLSGASASVTNVSGQNKIASFTLAGGQVNVWSYNPSLGTTVPRIGDVVSTSGRPGNTVYIYGTGLGGSPVVKFGAATATVVSSSDTFIEAVVPSVAAGPQTITVTKGSSVSNTFAYEVLTDDQVQVIFKVNATTTPGQNIHLVGSIAELGSWDAAKSTEAMMNPNYPVWFLPVSVPKGATFQFKFVKKDASGNVVWEGGSNRTFTAPTSGSADTVVYTWQ</sequence>